<protein>
    <submittedName>
        <fullName evidence="1">Uncharacterized protein</fullName>
    </submittedName>
</protein>
<gene>
    <name evidence="1" type="ORF">MM415B05481_0006</name>
</gene>
<dbReference type="AlphaFoldDB" id="A0A6M3LLC7"/>
<organism evidence="1">
    <name type="scientific">viral metagenome</name>
    <dbReference type="NCBI Taxonomy" id="1070528"/>
    <lineage>
        <taxon>unclassified sequences</taxon>
        <taxon>metagenomes</taxon>
        <taxon>organismal metagenomes</taxon>
    </lineage>
</organism>
<evidence type="ECO:0000313" key="1">
    <source>
        <dbReference type="EMBL" id="QJA95323.1"/>
    </source>
</evidence>
<name>A0A6M3LLC7_9ZZZZ</name>
<sequence>MSIFKVWIHVEEIDEANNYYQECGSPLDMGGFETEDEAWNYANELNMSMKDTDELISAAKDVVGTWEHGDLAEAVRRLDRALREMEVQG</sequence>
<proteinExistence type="predicted"/>
<accession>A0A6M3LLC7</accession>
<dbReference type="EMBL" id="MT143305">
    <property type="protein sequence ID" value="QJA95323.1"/>
    <property type="molecule type" value="Genomic_DNA"/>
</dbReference>
<reference evidence="1" key="1">
    <citation type="submission" date="2020-03" db="EMBL/GenBank/DDBJ databases">
        <title>The deep terrestrial virosphere.</title>
        <authorList>
            <person name="Holmfeldt K."/>
            <person name="Nilsson E."/>
            <person name="Simone D."/>
            <person name="Lopez-Fernandez M."/>
            <person name="Wu X."/>
            <person name="de Brujin I."/>
            <person name="Lundin D."/>
            <person name="Andersson A."/>
            <person name="Bertilsson S."/>
            <person name="Dopson M."/>
        </authorList>
    </citation>
    <scope>NUCLEOTIDE SEQUENCE</scope>
    <source>
        <strain evidence="1">MM415B05481</strain>
    </source>
</reference>